<dbReference type="HOGENOM" id="CLU_372216_0_0_1"/>
<feature type="region of interest" description="Disordered" evidence="1">
    <location>
        <begin position="701"/>
        <end position="747"/>
    </location>
</feature>
<dbReference type="AlphaFoldDB" id="F9XBJ8"/>
<dbReference type="EMBL" id="CM001200">
    <property type="protein sequence ID" value="EGP87387.1"/>
    <property type="molecule type" value="Genomic_DNA"/>
</dbReference>
<dbReference type="InParanoid" id="F9XBJ8"/>
<proteinExistence type="predicted"/>
<evidence type="ECO:0000313" key="2">
    <source>
        <dbReference type="EMBL" id="EGP87387.1"/>
    </source>
</evidence>
<reference evidence="2 3" key="1">
    <citation type="journal article" date="2011" name="PLoS Genet.">
        <title>Finished genome of the fungal wheat pathogen Mycosphaerella graminicola reveals dispensome structure, chromosome plasticity, and stealth pathogenesis.</title>
        <authorList>
            <person name="Goodwin S.B."/>
            <person name="Ben M'barek S."/>
            <person name="Dhillon B."/>
            <person name="Wittenberg A.H.J."/>
            <person name="Crane C.F."/>
            <person name="Hane J.K."/>
            <person name="Foster A.J."/>
            <person name="Van der Lee T.A.J."/>
            <person name="Grimwood J."/>
            <person name="Aerts A."/>
            <person name="Antoniw J."/>
            <person name="Bailey A."/>
            <person name="Bluhm B."/>
            <person name="Bowler J."/>
            <person name="Bristow J."/>
            <person name="van der Burgt A."/>
            <person name="Canto-Canche B."/>
            <person name="Churchill A.C.L."/>
            <person name="Conde-Ferraez L."/>
            <person name="Cools H.J."/>
            <person name="Coutinho P.M."/>
            <person name="Csukai M."/>
            <person name="Dehal P."/>
            <person name="De Wit P."/>
            <person name="Donzelli B."/>
            <person name="van de Geest H.C."/>
            <person name="van Ham R.C.H.J."/>
            <person name="Hammond-Kosack K.E."/>
            <person name="Henrissat B."/>
            <person name="Kilian A."/>
            <person name="Kobayashi A.K."/>
            <person name="Koopmann E."/>
            <person name="Kourmpetis Y."/>
            <person name="Kuzniar A."/>
            <person name="Lindquist E."/>
            <person name="Lombard V."/>
            <person name="Maliepaard C."/>
            <person name="Martins N."/>
            <person name="Mehrabi R."/>
            <person name="Nap J.P.H."/>
            <person name="Ponomarenko A."/>
            <person name="Rudd J.J."/>
            <person name="Salamov A."/>
            <person name="Schmutz J."/>
            <person name="Schouten H.J."/>
            <person name="Shapiro H."/>
            <person name="Stergiopoulos I."/>
            <person name="Torriani S.F.F."/>
            <person name="Tu H."/>
            <person name="de Vries R.P."/>
            <person name="Waalwijk C."/>
            <person name="Ware S.B."/>
            <person name="Wiebenga A."/>
            <person name="Zwiers L.-H."/>
            <person name="Oliver R.P."/>
            <person name="Grigoriev I.V."/>
            <person name="Kema G.H.J."/>
        </authorList>
    </citation>
    <scope>NUCLEOTIDE SEQUENCE [LARGE SCALE GENOMIC DNA]</scope>
    <source>
        <strain evidence="3">CBS 115943 / IPO323</strain>
    </source>
</reference>
<protein>
    <submittedName>
        <fullName evidence="2">Uncharacterized protein</fullName>
    </submittedName>
</protein>
<feature type="region of interest" description="Disordered" evidence="1">
    <location>
        <begin position="398"/>
        <end position="420"/>
    </location>
</feature>
<dbReference type="OrthoDB" id="10626797at2759"/>
<feature type="compositionally biased region" description="Acidic residues" evidence="1">
    <location>
        <begin position="706"/>
        <end position="737"/>
    </location>
</feature>
<evidence type="ECO:0000256" key="1">
    <source>
        <dbReference type="SAM" id="MobiDB-lite"/>
    </source>
</evidence>
<dbReference type="RefSeq" id="XP_003852411.1">
    <property type="nucleotide sequence ID" value="XM_003852363.1"/>
</dbReference>
<dbReference type="InterPro" id="IPR038883">
    <property type="entry name" value="AN11006-like"/>
</dbReference>
<keyword evidence="3" id="KW-1185">Reference proteome</keyword>
<gene>
    <name evidence="2" type="ORF">MYCGRDRAFT_93593</name>
</gene>
<dbReference type="Proteomes" id="UP000008062">
    <property type="component" value="Chromosome 5"/>
</dbReference>
<name>F9XBJ8_ZYMTI</name>
<dbReference type="GeneID" id="13394182"/>
<accession>F9XBJ8</accession>
<dbReference type="PANTHER" id="PTHR42085">
    <property type="entry name" value="F-BOX DOMAIN-CONTAINING PROTEIN"/>
    <property type="match status" value="1"/>
</dbReference>
<dbReference type="PANTHER" id="PTHR42085:SF2">
    <property type="entry name" value="F-BOX DOMAIN-CONTAINING PROTEIN"/>
    <property type="match status" value="1"/>
</dbReference>
<sequence>MATPANEYRDHILQSHQPRTELRLSIGDDFNEWRGKIFWLADSLHIARCLTDAYRGEEDFFERSVRAAVMILPLIHTDILRRVPSAQMTDTPRLLDAVKSRCRTFRFMDLPPEIRMRVYSFLPDFPIKHQTITIANVTVKPKITDKATPKAEEKQQMKSTAVWEDGDDEVGMKISQAMKKSNRLDGDICSNKRFSIKLPITQVCSIMRAEVSRELFKNRNFLFQFVEISGPFVSAMLQTWAAEVAQSYLKDIQGLCMTFNTRGVQEIVTISVEKDNKTHFTVARTVYEGAVQDRVRSLIKHLVMVEEESGPVARDKVFLRALSDDVAVREVINAVRLRSTIMASTTKSPDMLDLSTGNFNAWRGNIFELLKSKSDPVAEEDTVPQKIRIRNADGSITDSTLHPESALRPVKPGTPPNRAKGLHQVLTEANRKDDSFREMSMRAASIICTHVRIEILQRVPVEDLVDAPRLLAHLKKIAQPFRFLDLPTELRSRVYTFIPGFPLHGQYIEVVDILLGDMARDNHEKYLAVIDQKCDGYAASEEEEAMKIKLGGRHNIMPPVSQVCSTLRTDVAADIFTNSIVTFGFEPMAARHTNLVLKTWFAEVGQPHLQHIRRVCLRFGQRENYPKVIRIEADEQHQLALSETVSVYDNMPKRKVLADKQSRQLILVNQLSAPETRGEAILRMLLHDPELWATWTPVETVKVTEEDSESSSEEDSSEEDDSEDDNSEDGNSEDGNSEADSSEKGGS</sequence>
<evidence type="ECO:0000313" key="3">
    <source>
        <dbReference type="Proteomes" id="UP000008062"/>
    </source>
</evidence>
<dbReference type="KEGG" id="ztr:MYCGRDRAFT_93593"/>
<organism evidence="2 3">
    <name type="scientific">Zymoseptoria tritici (strain CBS 115943 / IPO323)</name>
    <name type="common">Speckled leaf blotch fungus</name>
    <name type="synonym">Septoria tritici</name>
    <dbReference type="NCBI Taxonomy" id="336722"/>
    <lineage>
        <taxon>Eukaryota</taxon>
        <taxon>Fungi</taxon>
        <taxon>Dikarya</taxon>
        <taxon>Ascomycota</taxon>
        <taxon>Pezizomycotina</taxon>
        <taxon>Dothideomycetes</taxon>
        <taxon>Dothideomycetidae</taxon>
        <taxon>Mycosphaerellales</taxon>
        <taxon>Mycosphaerellaceae</taxon>
        <taxon>Zymoseptoria</taxon>
    </lineage>
</organism>